<dbReference type="AlphaFoldDB" id="A0A081K7K0"/>
<organism evidence="2 3">
    <name type="scientific">Endozoicomonas elysicola</name>
    <dbReference type="NCBI Taxonomy" id="305900"/>
    <lineage>
        <taxon>Bacteria</taxon>
        <taxon>Pseudomonadati</taxon>
        <taxon>Pseudomonadota</taxon>
        <taxon>Gammaproteobacteria</taxon>
        <taxon>Oceanospirillales</taxon>
        <taxon>Endozoicomonadaceae</taxon>
        <taxon>Endozoicomonas</taxon>
    </lineage>
</organism>
<sequence length="308" mass="34807">MKRSTLIFILLFFPNSLFAEYEGSSFSETWQQVTSDEYLLPRNEISFGYILNWGINEIRASAKRTLSDRSDTLPQFTKLVHPNGICLSGKWRIINENPYGGYFKQGSEAFIITRASVAFNKTTKGNQRAFGFAGKLFPTTNSDEVVKTANFFLIDNLGGTRAEHYTSVNMTNEPDSSITLAVIRHLIYSIKLAVTFGMADSNPGIRQLYEVSYLGEENTSTVRTPRWMKVQALPGQMVNAEDFRDELNVDMHAGEIKFTISVASIEGAHGRKQWLEVGEIILDASVVSNSCDHRLHFHHPKWKSNLTY</sequence>
<comment type="caution">
    <text evidence="2">The sequence shown here is derived from an EMBL/GenBank/DDBJ whole genome shotgun (WGS) entry which is preliminary data.</text>
</comment>
<accession>A0A081K7K0</accession>
<dbReference type="RefSeq" id="WP_020584132.1">
    <property type="nucleotide sequence ID" value="NZ_JOJP01000001.1"/>
</dbReference>
<dbReference type="Proteomes" id="UP000027997">
    <property type="component" value="Unassembled WGS sequence"/>
</dbReference>
<reference evidence="2 3" key="1">
    <citation type="submission" date="2014-06" db="EMBL/GenBank/DDBJ databases">
        <title>Whole Genome Sequences of Three Symbiotic Endozoicomonas Bacteria.</title>
        <authorList>
            <person name="Neave M.J."/>
            <person name="Apprill A."/>
            <person name="Voolstra C.R."/>
        </authorList>
    </citation>
    <scope>NUCLEOTIDE SEQUENCE [LARGE SCALE GENOMIC DNA]</scope>
    <source>
        <strain evidence="2 3">DSM 22380</strain>
    </source>
</reference>
<proteinExistence type="predicted"/>
<evidence type="ECO:0000256" key="1">
    <source>
        <dbReference type="SAM" id="SignalP"/>
    </source>
</evidence>
<protein>
    <submittedName>
        <fullName evidence="2">Uncharacterized protein</fullName>
    </submittedName>
</protein>
<name>A0A081K7K0_9GAMM</name>
<keyword evidence="1" id="KW-0732">Signal</keyword>
<feature type="signal peptide" evidence="1">
    <location>
        <begin position="1"/>
        <end position="19"/>
    </location>
</feature>
<gene>
    <name evidence="2" type="ORF">GV64_04620</name>
</gene>
<keyword evidence="3" id="KW-1185">Reference proteome</keyword>
<dbReference type="eggNOG" id="ENOG502Z9SS">
    <property type="taxonomic scope" value="Bacteria"/>
</dbReference>
<evidence type="ECO:0000313" key="3">
    <source>
        <dbReference type="Proteomes" id="UP000027997"/>
    </source>
</evidence>
<feature type="chain" id="PRO_5001758664" evidence="1">
    <location>
        <begin position="20"/>
        <end position="308"/>
    </location>
</feature>
<dbReference type="EMBL" id="JOJP01000001">
    <property type="protein sequence ID" value="KEI70126.1"/>
    <property type="molecule type" value="Genomic_DNA"/>
</dbReference>
<evidence type="ECO:0000313" key="2">
    <source>
        <dbReference type="EMBL" id="KEI70126.1"/>
    </source>
</evidence>